<keyword evidence="3" id="KW-1185">Reference proteome</keyword>
<dbReference type="SUPFAM" id="SSF51338">
    <property type="entry name" value="Composite domain of metallo-dependent hydrolases"/>
    <property type="match status" value="1"/>
</dbReference>
<dbReference type="Gene3D" id="2.30.40.10">
    <property type="entry name" value="Urease, subunit C, domain 1"/>
    <property type="match status" value="1"/>
</dbReference>
<evidence type="ECO:0000313" key="3">
    <source>
        <dbReference type="Proteomes" id="UP000621500"/>
    </source>
</evidence>
<gene>
    <name evidence="2" type="ORF">Pma05_01750</name>
</gene>
<proteinExistence type="predicted"/>
<evidence type="ECO:0000313" key="2">
    <source>
        <dbReference type="EMBL" id="GIG93602.1"/>
    </source>
</evidence>
<feature type="compositionally biased region" description="Basic and acidic residues" evidence="1">
    <location>
        <begin position="70"/>
        <end position="79"/>
    </location>
</feature>
<sequence>MTADGAVLVDESTGAVSAVGPAAELDATVDPQVPRLRCPGATVLPGMTDCHVHLAFDSDPDPIGTAHRSGHSDTPHAHP</sequence>
<name>A0ABQ4EHA8_9ACTN</name>
<accession>A0ABQ4EHA8</accession>
<protein>
    <recommendedName>
        <fullName evidence="4">Amidohydrolase</fullName>
    </recommendedName>
</protein>
<feature type="region of interest" description="Disordered" evidence="1">
    <location>
        <begin position="57"/>
        <end position="79"/>
    </location>
</feature>
<dbReference type="InterPro" id="IPR011059">
    <property type="entry name" value="Metal-dep_hydrolase_composite"/>
</dbReference>
<comment type="caution">
    <text evidence="2">The sequence shown here is derived from an EMBL/GenBank/DDBJ whole genome shotgun (WGS) entry which is preliminary data.</text>
</comment>
<dbReference type="Proteomes" id="UP000621500">
    <property type="component" value="Unassembled WGS sequence"/>
</dbReference>
<dbReference type="EMBL" id="BONX01000002">
    <property type="protein sequence ID" value="GIG93602.1"/>
    <property type="molecule type" value="Genomic_DNA"/>
</dbReference>
<organism evidence="2 3">
    <name type="scientific">Plantactinospora mayteni</name>
    <dbReference type="NCBI Taxonomy" id="566021"/>
    <lineage>
        <taxon>Bacteria</taxon>
        <taxon>Bacillati</taxon>
        <taxon>Actinomycetota</taxon>
        <taxon>Actinomycetes</taxon>
        <taxon>Micromonosporales</taxon>
        <taxon>Micromonosporaceae</taxon>
        <taxon>Plantactinospora</taxon>
    </lineage>
</organism>
<dbReference type="Gene3D" id="3.20.20.140">
    <property type="entry name" value="Metal-dependent hydrolases"/>
    <property type="match status" value="1"/>
</dbReference>
<evidence type="ECO:0008006" key="4">
    <source>
        <dbReference type="Google" id="ProtNLM"/>
    </source>
</evidence>
<reference evidence="2 3" key="1">
    <citation type="submission" date="2021-01" db="EMBL/GenBank/DDBJ databases">
        <title>Whole genome shotgun sequence of Plantactinospora mayteni NBRC 109088.</title>
        <authorList>
            <person name="Komaki H."/>
            <person name="Tamura T."/>
        </authorList>
    </citation>
    <scope>NUCLEOTIDE SEQUENCE [LARGE SCALE GENOMIC DNA]</scope>
    <source>
        <strain evidence="2 3">NBRC 109088</strain>
    </source>
</reference>
<evidence type="ECO:0000256" key="1">
    <source>
        <dbReference type="SAM" id="MobiDB-lite"/>
    </source>
</evidence>